<evidence type="ECO:0000313" key="2">
    <source>
        <dbReference type="Proteomes" id="UP000029448"/>
    </source>
</evidence>
<organism evidence="1 2">
    <name type="scientific">Acetobacter tropicalis</name>
    <dbReference type="NCBI Taxonomy" id="104102"/>
    <lineage>
        <taxon>Bacteria</taxon>
        <taxon>Pseudomonadati</taxon>
        <taxon>Pseudomonadota</taxon>
        <taxon>Alphaproteobacteria</taxon>
        <taxon>Acetobacterales</taxon>
        <taxon>Acetobacteraceae</taxon>
        <taxon>Acetobacter</taxon>
    </lineage>
</organism>
<dbReference type="EMBL" id="JOKM01000026">
    <property type="protein sequence ID" value="KGB24853.1"/>
    <property type="molecule type" value="Genomic_DNA"/>
</dbReference>
<keyword evidence="2" id="KW-1185">Reference proteome</keyword>
<evidence type="ECO:0000313" key="1">
    <source>
        <dbReference type="EMBL" id="KGB24853.1"/>
    </source>
</evidence>
<dbReference type="PATRIC" id="fig|104102.7.peg.968"/>
<proteinExistence type="predicted"/>
<accession>A0A095B7T5</accession>
<dbReference type="Proteomes" id="UP000029448">
    <property type="component" value="Unassembled WGS sequence"/>
</dbReference>
<gene>
    <name evidence="1" type="ORF">AtDm6_0975</name>
</gene>
<reference evidence="1 2" key="1">
    <citation type="submission" date="2014-06" db="EMBL/GenBank/DDBJ databases">
        <title>Functional and comparative genomic analyses of the Drosophila gut microbiota identify candidate symbiosis factors.</title>
        <authorList>
            <person name="Newell P.D."/>
            <person name="Chaston J.M."/>
            <person name="Douglas A.E."/>
        </authorList>
    </citation>
    <scope>NUCLEOTIDE SEQUENCE [LARGE SCALE GENOMIC DNA]</scope>
    <source>
        <strain evidence="1 2">DmCS_006</strain>
    </source>
</reference>
<dbReference type="AlphaFoldDB" id="A0A095B7T5"/>
<name>A0A095B7T5_9PROT</name>
<protein>
    <submittedName>
        <fullName evidence="1">Uncharacterized protein</fullName>
    </submittedName>
</protein>
<comment type="caution">
    <text evidence="1">The sequence shown here is derived from an EMBL/GenBank/DDBJ whole genome shotgun (WGS) entry which is preliminary data.</text>
</comment>
<sequence>MNGILFLDLKGVAMAFVGNRPRNGPEFEIKFAFSAFAEAISQKK</sequence>